<dbReference type="CDD" id="cd16443">
    <property type="entry name" value="LplA"/>
    <property type="match status" value="1"/>
</dbReference>
<dbReference type="InterPro" id="IPR045864">
    <property type="entry name" value="aa-tRNA-synth_II/BPL/LPL"/>
</dbReference>
<dbReference type="Pfam" id="PF21948">
    <property type="entry name" value="LplA-B_cat"/>
    <property type="match status" value="1"/>
</dbReference>
<feature type="domain" description="BPL/LPL catalytic" evidence="3">
    <location>
        <begin position="60"/>
        <end position="256"/>
    </location>
</feature>
<comment type="pathway">
    <text evidence="1">Protein modification; protein lipoylation via exogenous pathway; protein N(6)-(lipoyl)lysine from lipoate: step 2/2.</text>
</comment>
<dbReference type="KEGG" id="tet:TTHERM_01075670"/>
<dbReference type="SUPFAM" id="SSF55681">
    <property type="entry name" value="Class II aaRS and biotin synthetases"/>
    <property type="match status" value="1"/>
</dbReference>
<dbReference type="GO" id="GO:0009249">
    <property type="term" value="P:protein lipoylation"/>
    <property type="evidence" value="ECO:0007669"/>
    <property type="project" value="InterPro"/>
</dbReference>
<dbReference type="HOGENOM" id="CLU_022986_4_0_1"/>
<dbReference type="FunCoup" id="Q22C73">
    <property type="interactions" value="137"/>
</dbReference>
<dbReference type="NCBIfam" id="TIGR00545">
    <property type="entry name" value="lipoyltrans"/>
    <property type="match status" value="1"/>
</dbReference>
<dbReference type="GeneID" id="7834211"/>
<dbReference type="EMBL" id="GG662480">
    <property type="protein sequence ID" value="EAR82883.2"/>
    <property type="molecule type" value="Genomic_DNA"/>
</dbReference>
<dbReference type="eggNOG" id="KOG3159">
    <property type="taxonomic scope" value="Eukaryota"/>
</dbReference>
<dbReference type="OrthoDB" id="201621at2759"/>
<dbReference type="InterPro" id="IPR004562">
    <property type="entry name" value="LipoylTrfase_LipoateP_Ligase"/>
</dbReference>
<dbReference type="InParanoid" id="Q22C73"/>
<dbReference type="GO" id="GO:0005739">
    <property type="term" value="C:mitochondrion"/>
    <property type="evidence" value="ECO:0007669"/>
    <property type="project" value="TreeGrafter"/>
</dbReference>
<dbReference type="PROSITE" id="PS51733">
    <property type="entry name" value="BPL_LPL_CATALYTIC"/>
    <property type="match status" value="1"/>
</dbReference>
<evidence type="ECO:0000259" key="3">
    <source>
        <dbReference type="PROSITE" id="PS51733"/>
    </source>
</evidence>
<dbReference type="GO" id="GO:0016874">
    <property type="term" value="F:ligase activity"/>
    <property type="evidence" value="ECO:0007669"/>
    <property type="project" value="UniProtKB-KW"/>
</dbReference>
<dbReference type="PANTHER" id="PTHR12561">
    <property type="entry name" value="LIPOATE-PROTEIN LIGASE"/>
    <property type="match status" value="1"/>
</dbReference>
<reference evidence="5" key="1">
    <citation type="journal article" date="2006" name="PLoS Biol.">
        <title>Macronuclear genome sequence of the ciliate Tetrahymena thermophila, a model eukaryote.</title>
        <authorList>
            <person name="Eisen J.A."/>
            <person name="Coyne R.S."/>
            <person name="Wu M."/>
            <person name="Wu D."/>
            <person name="Thiagarajan M."/>
            <person name="Wortman J.R."/>
            <person name="Badger J.H."/>
            <person name="Ren Q."/>
            <person name="Amedeo P."/>
            <person name="Jones K.M."/>
            <person name="Tallon L.J."/>
            <person name="Delcher A.L."/>
            <person name="Salzberg S.L."/>
            <person name="Silva J.C."/>
            <person name="Haas B.J."/>
            <person name="Majoros W.H."/>
            <person name="Farzad M."/>
            <person name="Carlton J.M."/>
            <person name="Smith R.K. Jr."/>
            <person name="Garg J."/>
            <person name="Pearlman R.E."/>
            <person name="Karrer K.M."/>
            <person name="Sun L."/>
            <person name="Manning G."/>
            <person name="Elde N.C."/>
            <person name="Turkewitz A.P."/>
            <person name="Asai D.J."/>
            <person name="Wilkes D.E."/>
            <person name="Wang Y."/>
            <person name="Cai H."/>
            <person name="Collins K."/>
            <person name="Stewart B.A."/>
            <person name="Lee S.R."/>
            <person name="Wilamowska K."/>
            <person name="Weinberg Z."/>
            <person name="Ruzzo W.L."/>
            <person name="Wloga D."/>
            <person name="Gaertig J."/>
            <person name="Frankel J."/>
            <person name="Tsao C.-C."/>
            <person name="Gorovsky M.A."/>
            <person name="Keeling P.J."/>
            <person name="Waller R.F."/>
            <person name="Patron N.J."/>
            <person name="Cherry J.M."/>
            <person name="Stover N.A."/>
            <person name="Krieger C.J."/>
            <person name="del Toro C."/>
            <person name="Ryder H.F."/>
            <person name="Williamson S.C."/>
            <person name="Barbeau R.A."/>
            <person name="Hamilton E.P."/>
            <person name="Orias E."/>
        </authorList>
    </citation>
    <scope>NUCLEOTIDE SEQUENCE [LARGE SCALE GENOMIC DNA]</scope>
    <source>
        <strain evidence="5">SB210</strain>
    </source>
</reference>
<dbReference type="AlphaFoldDB" id="Q22C73"/>
<dbReference type="UniPathway" id="UPA00537">
    <property type="reaction ID" value="UER00595"/>
</dbReference>
<evidence type="ECO:0000256" key="1">
    <source>
        <dbReference type="ARBA" id="ARBA00005085"/>
    </source>
</evidence>
<comment type="similarity">
    <text evidence="2">Belongs to the LplA family.</text>
</comment>
<proteinExistence type="inferred from homology"/>
<gene>
    <name evidence="4" type="ORF">TTHERM_01075670</name>
</gene>
<dbReference type="Gene3D" id="3.30.390.50">
    <property type="entry name" value="CO dehydrogenase flavoprotein, C-terminal domain"/>
    <property type="match status" value="1"/>
</dbReference>
<protein>
    <submittedName>
        <fullName evidence="4">Lipoate-protein ligase A</fullName>
    </submittedName>
</protein>
<accession>Q22C73</accession>
<dbReference type="GO" id="GO:0017118">
    <property type="term" value="F:lipoyltransferase activity"/>
    <property type="evidence" value="ECO:0007669"/>
    <property type="project" value="TreeGrafter"/>
</dbReference>
<keyword evidence="4" id="KW-0436">Ligase</keyword>
<organism evidence="4 5">
    <name type="scientific">Tetrahymena thermophila (strain SB210)</name>
    <dbReference type="NCBI Taxonomy" id="312017"/>
    <lineage>
        <taxon>Eukaryota</taxon>
        <taxon>Sar</taxon>
        <taxon>Alveolata</taxon>
        <taxon>Ciliophora</taxon>
        <taxon>Intramacronucleata</taxon>
        <taxon>Oligohymenophorea</taxon>
        <taxon>Hymenostomatida</taxon>
        <taxon>Tetrahymenina</taxon>
        <taxon>Tetrahymenidae</taxon>
        <taxon>Tetrahymena</taxon>
    </lineage>
</organism>
<dbReference type="Gene3D" id="3.30.930.10">
    <property type="entry name" value="Bira Bifunctional Protein, Domain 2"/>
    <property type="match status" value="1"/>
</dbReference>
<name>Q22C73_TETTS</name>
<evidence type="ECO:0000313" key="4">
    <source>
        <dbReference type="EMBL" id="EAR82883.2"/>
    </source>
</evidence>
<dbReference type="InterPro" id="IPR004143">
    <property type="entry name" value="BPL_LPL_catalytic"/>
</dbReference>
<evidence type="ECO:0000313" key="5">
    <source>
        <dbReference type="Proteomes" id="UP000009168"/>
    </source>
</evidence>
<sequence length="387" mass="45524">MIAKQSFLNKFSRYLTSKKILYQFNTSIQIDKHEYVEVFFSDSNDIHYNLSLEQLLYEKDLKVPRLMLWKNKDSVIIGKYQNQWQECNMFNLYEDQVPFVRRKTGGGTVYHDMGNICFSFITPIYSKDIYPLDPRQYNVQILQNAMRNIGIETGLTARKDLTIHSKKISGSAYQANMPNKYGEGKKCLHHGTLLVDANLNRLWRYLKPKEKQIKSKAQESVVSQVCNIKDIYPNIQEDMIYKSIIDSFSNFFGVQNCITKHFEYKTMINEPFIKEQINEFKSWEWMYGKTPKFENDIIIPLSHGEVQILIEQEQGFISKMEFKFDDRIFYYAEQLLNDLFSKQKIAYGISEVEKSIIENVLQNDSVLSPYESEIIKNEILPALSHLL</sequence>
<dbReference type="STRING" id="312017.Q22C73"/>
<evidence type="ECO:0000256" key="2">
    <source>
        <dbReference type="ARBA" id="ARBA00008242"/>
    </source>
</evidence>
<dbReference type="Proteomes" id="UP000009168">
    <property type="component" value="Unassembled WGS sequence"/>
</dbReference>
<dbReference type="RefSeq" id="XP_001030546.2">
    <property type="nucleotide sequence ID" value="XM_001030546.2"/>
</dbReference>
<dbReference type="PANTHER" id="PTHR12561:SF3">
    <property type="entry name" value="LIPOYLTRANSFERASE 1, MITOCHONDRIAL"/>
    <property type="match status" value="1"/>
</dbReference>
<keyword evidence="5" id="KW-1185">Reference proteome</keyword>